<evidence type="ECO:0000313" key="2">
    <source>
        <dbReference type="EMBL" id="RNF04869.1"/>
    </source>
</evidence>
<dbReference type="AlphaFoldDB" id="A0A3R7MFH0"/>
<proteinExistence type="predicted"/>
<keyword evidence="3" id="KW-1185">Reference proteome</keyword>
<feature type="region of interest" description="Disordered" evidence="1">
    <location>
        <begin position="610"/>
        <end position="629"/>
    </location>
</feature>
<feature type="region of interest" description="Disordered" evidence="1">
    <location>
        <begin position="301"/>
        <end position="326"/>
    </location>
</feature>
<evidence type="ECO:0000313" key="3">
    <source>
        <dbReference type="Proteomes" id="UP000283634"/>
    </source>
</evidence>
<feature type="region of interest" description="Disordered" evidence="1">
    <location>
        <begin position="910"/>
        <end position="933"/>
    </location>
</feature>
<name>A0A3R7MFH0_TRYRA</name>
<gene>
    <name evidence="2" type="ORF">TraAM80_05070</name>
</gene>
<dbReference type="VEuPathDB" id="TriTrypDB:TRSC58_06340"/>
<feature type="region of interest" description="Disordered" evidence="1">
    <location>
        <begin position="705"/>
        <end position="756"/>
    </location>
</feature>
<reference evidence="2 3" key="1">
    <citation type="journal article" date="2018" name="BMC Genomics">
        <title>Genomic comparison of Trypanosoma conorhini and Trypanosoma rangeli to Trypanosoma cruzi strains of high and low virulence.</title>
        <authorList>
            <person name="Bradwell K.R."/>
            <person name="Koparde V.N."/>
            <person name="Matveyev A.V."/>
            <person name="Serrano M.G."/>
            <person name="Alves J.M."/>
            <person name="Parikh H."/>
            <person name="Huang B."/>
            <person name="Lee V."/>
            <person name="Espinosa-Alvarez O."/>
            <person name="Ortiz P.A."/>
            <person name="Costa-Martins A.G."/>
            <person name="Teixeira M.M."/>
            <person name="Buck G.A."/>
        </authorList>
    </citation>
    <scope>NUCLEOTIDE SEQUENCE [LARGE SCALE GENOMIC DNA]</scope>
    <source>
        <strain evidence="2 3">AM80</strain>
    </source>
</reference>
<organism evidence="2 3">
    <name type="scientific">Trypanosoma rangeli</name>
    <dbReference type="NCBI Taxonomy" id="5698"/>
    <lineage>
        <taxon>Eukaryota</taxon>
        <taxon>Discoba</taxon>
        <taxon>Euglenozoa</taxon>
        <taxon>Kinetoplastea</taxon>
        <taxon>Metakinetoplastina</taxon>
        <taxon>Trypanosomatida</taxon>
        <taxon>Trypanosomatidae</taxon>
        <taxon>Trypanosoma</taxon>
        <taxon>Herpetosoma</taxon>
    </lineage>
</organism>
<feature type="compositionally biased region" description="Basic and acidic residues" evidence="1">
    <location>
        <begin position="612"/>
        <end position="627"/>
    </location>
</feature>
<dbReference type="EMBL" id="MKGL01000151">
    <property type="protein sequence ID" value="RNF04869.1"/>
    <property type="molecule type" value="Genomic_DNA"/>
</dbReference>
<dbReference type="GeneID" id="40329003"/>
<dbReference type="OrthoDB" id="249091at2759"/>
<accession>A0A3R7MFH0</accession>
<feature type="region of interest" description="Disordered" evidence="1">
    <location>
        <begin position="376"/>
        <end position="408"/>
    </location>
</feature>
<protein>
    <submittedName>
        <fullName evidence="2">Uncharacterized protein</fullName>
    </submittedName>
</protein>
<sequence length="1212" mass="134907">MLTALHITLPQRRDRESEQHLPNRCLIVNELTCEASLISTEASLKYARDAAHESYETGTRFRFGHITISPHHGSIFVTQVAPLLYDLCRGFFLSTSSNDAEMQSRLLASTNPVAADSDEPVIFQRRGLENASASEHQKICQKTWLMSRTVFIYGSRSATERRALFLHLAKAVALALLQETNATETQTSEKNTCEVCFSLVDLYHAWGVGDVLDPNAVMHDSFQLQRLKREEPRRSLNEPKGIDFVEPTRQLLEGRDSISTCLLRALQRIDSPRALRTSAEREDHAVKSTLVLTFTISKHPKQGLGASRRGKMRSARAGEERGRQKADSSLEARFHIILLPDSAAAAHGKQAAQELGALANALQACTQWQNEIVSATDAEEDPREQRAKEPPKPALSLNVSSSGTTSTTNKVSWVPLRESPLLLYLFESNIYYRHQLERSLRNLRLSKERRRQFSSESRSVGANVSTQSQNAARSVSCTASTSMEHSGCWMSAEAKNTNVLDCIAAGIGQCLLIVCVNSGWDQYYQARSAFLFAQRASNQLSQPCVFSDPTLEHVSPTCGTEHGISNFHKTLTLTSTRIQSLCQYSLERQRHEPFHALEETVDGVERQLWSSPERRETTEPRHPKAEEFSVSPLAPSEVAFVEEEGSDQYNGRDVLSRQTDVQAVRQPVGSRVDAVTKITSPIAPSSGRNMRSVPMRQLRRCDYDDQQGGISSLHDESTAKSWEQPEIPCGTETSPLDSGLCESPTSAKGVKLGPSPVAGGPMIHDVLLEQSRLRQENAQLRVLLASMSSQQADSDRELRGSVRIADICDAALLESRRSARLSEIDVLRKELATTTKKAQVLQKTLLRSVDDNRKLRRAMHAQMKQLVVDLPRIFQDTLAERDSNTPAVAEERLLRWEMLLENTVGRMMRPVSGDDHVEGEKEQEQKEESTCTERDGRFGLQTCQIENVTKTSHANCACAHMPEGRGPGSRCNGSCYQVQREANDLLNEEANRWDWKASKRDMKGEVKSPLGNDIDFQVAQLLQLAYRLFLCGSAFANEVEDDDGHTVSAGSIHEGPDRAEVEVCGAMRRSLSKSVLDIMSPHQKGLRAKAAKAEGEGHLFTGEGREPELCWKCHMSWRPCCNAEYTRFLEILRSLCGQLMITGTVALDSHRQVMYKAEAAQEELKDKKGTPLPRHVCFPSGCCPSHESWGDVSSAELLPNEGDFIAEDTSTI</sequence>
<evidence type="ECO:0000256" key="1">
    <source>
        <dbReference type="SAM" id="MobiDB-lite"/>
    </source>
</evidence>
<feature type="compositionally biased region" description="Basic and acidic residues" evidence="1">
    <location>
        <begin position="316"/>
        <end position="326"/>
    </location>
</feature>
<comment type="caution">
    <text evidence="2">The sequence shown here is derived from an EMBL/GenBank/DDBJ whole genome shotgun (WGS) entry which is preliminary data.</text>
</comment>
<feature type="compositionally biased region" description="Basic and acidic residues" evidence="1">
    <location>
        <begin position="912"/>
        <end position="933"/>
    </location>
</feature>
<dbReference type="OMA" id="DLYHAWG"/>
<dbReference type="RefSeq" id="XP_029238352.1">
    <property type="nucleotide sequence ID" value="XM_029381965.1"/>
</dbReference>
<dbReference type="Proteomes" id="UP000283634">
    <property type="component" value="Unassembled WGS sequence"/>
</dbReference>